<comment type="similarity">
    <text evidence="5">Belongs to the ThrE exporter (TC 2.A.79) family.</text>
</comment>
<reference evidence="9 10" key="1">
    <citation type="submission" date="2024-02" db="EMBL/GenBank/DDBJ databases">
        <title>A novel Wenzhouxiangellaceae bacterium, isolated from coastal sediments.</title>
        <authorList>
            <person name="Du Z.-J."/>
            <person name="Ye Y.-Q."/>
            <person name="Zhang X.-Y."/>
        </authorList>
    </citation>
    <scope>NUCLEOTIDE SEQUENCE [LARGE SCALE GENOMIC DNA]</scope>
    <source>
        <strain evidence="9 10">CH-27</strain>
    </source>
</reference>
<feature type="domain" description="Threonine/Serine exporter ThrE" evidence="8">
    <location>
        <begin position="281"/>
        <end position="402"/>
    </location>
</feature>
<accession>A0AAW9RM36</accession>
<keyword evidence="4 6" id="KW-0472">Membrane</keyword>
<proteinExistence type="inferred from homology"/>
<name>A0AAW9RM36_9GAMM</name>
<organism evidence="9 10">
    <name type="scientific">Elongatibacter sediminis</name>
    <dbReference type="NCBI Taxonomy" id="3119006"/>
    <lineage>
        <taxon>Bacteria</taxon>
        <taxon>Pseudomonadati</taxon>
        <taxon>Pseudomonadota</taxon>
        <taxon>Gammaproteobacteria</taxon>
        <taxon>Chromatiales</taxon>
        <taxon>Wenzhouxiangellaceae</taxon>
        <taxon>Elongatibacter</taxon>
    </lineage>
</organism>
<feature type="transmembrane region" description="Helical" evidence="6">
    <location>
        <begin position="170"/>
        <end position="187"/>
    </location>
</feature>
<gene>
    <name evidence="9" type="ORF">V3330_17095</name>
</gene>
<feature type="transmembrane region" description="Helical" evidence="6">
    <location>
        <begin position="355"/>
        <end position="377"/>
    </location>
</feature>
<evidence type="ECO:0000256" key="6">
    <source>
        <dbReference type="SAM" id="Phobius"/>
    </source>
</evidence>
<keyword evidence="10" id="KW-1185">Reference proteome</keyword>
<dbReference type="EMBL" id="JAZHOG010000013">
    <property type="protein sequence ID" value="MEJ8569345.1"/>
    <property type="molecule type" value="Genomic_DNA"/>
</dbReference>
<dbReference type="PANTHER" id="PTHR31082:SF4">
    <property type="entry name" value="PHEROMONE-REGULATED MEMBRANE PROTEIN 10"/>
    <property type="match status" value="1"/>
</dbReference>
<feature type="transmembrane region" description="Helical" evidence="6">
    <location>
        <begin position="300"/>
        <end position="317"/>
    </location>
</feature>
<feature type="domain" description="Threonine/serine exporter-like N-terminal" evidence="7">
    <location>
        <begin position="11"/>
        <end position="251"/>
    </location>
</feature>
<comment type="caution">
    <text evidence="9">The sequence shown here is derived from an EMBL/GenBank/DDBJ whole genome shotgun (WGS) entry which is preliminary data.</text>
</comment>
<evidence type="ECO:0000256" key="2">
    <source>
        <dbReference type="ARBA" id="ARBA00022692"/>
    </source>
</evidence>
<sequence length="410" mass="43049">MSHSLPLEVRFLKRYARRLHEGGVPAHQLEGLVESVAVAVGYRCEIWSSPTAVLMAVRQPDDDEDQQPLPMQLIRLRPGPVNLANTTELYALAEDLQEQRIDLESAYEALRSRDVTPLYPASVRVMSSGLVSGAFALMLATGWLGAATAALAGMLVGLLSTSESRALREGNLDAVAAVLVTLLVYGLNHHLAGIDPTAVILSGLIYLVPGLSLTIAVTELSTDHLSSGSARLAGAGVTLLKLVLGVVIGTVVAHWLGWDAPGDRLSSVMAPPAWVQWPSLLVAALGFGVLFSVRPVDFPLAVLAAVTSYVVSRFASAMGGVEFGVLVAAFAVAVLGNSLGRLLRLPASLVRVPGIILLVPGALGYRAVTNLLLHGTANPQETALTVAILLVSLVGGLLIGNTVVPPRRHV</sequence>
<dbReference type="RefSeq" id="WP_354696668.1">
    <property type="nucleotide sequence ID" value="NZ_JAZHOG010000013.1"/>
</dbReference>
<feature type="transmembrane region" description="Helical" evidence="6">
    <location>
        <begin position="275"/>
        <end position="293"/>
    </location>
</feature>
<evidence type="ECO:0000259" key="7">
    <source>
        <dbReference type="Pfam" id="PF06738"/>
    </source>
</evidence>
<keyword evidence="3 6" id="KW-1133">Transmembrane helix</keyword>
<evidence type="ECO:0000256" key="1">
    <source>
        <dbReference type="ARBA" id="ARBA00004141"/>
    </source>
</evidence>
<dbReference type="GO" id="GO:0022857">
    <property type="term" value="F:transmembrane transporter activity"/>
    <property type="evidence" value="ECO:0007669"/>
    <property type="project" value="InterPro"/>
</dbReference>
<dbReference type="PANTHER" id="PTHR31082">
    <property type="entry name" value="PHEROMONE-REGULATED MEMBRANE PROTEIN 10"/>
    <property type="match status" value="1"/>
</dbReference>
<dbReference type="AlphaFoldDB" id="A0AAW9RM36"/>
<feature type="transmembrane region" description="Helical" evidence="6">
    <location>
        <begin position="323"/>
        <end position="343"/>
    </location>
</feature>
<keyword evidence="2 6" id="KW-0812">Transmembrane</keyword>
<evidence type="ECO:0000256" key="5">
    <source>
        <dbReference type="ARBA" id="ARBA00034125"/>
    </source>
</evidence>
<comment type="subcellular location">
    <subcellularLocation>
        <location evidence="1">Membrane</location>
        <topology evidence="1">Multi-pass membrane protein</topology>
    </subcellularLocation>
</comment>
<dbReference type="Proteomes" id="UP001359886">
    <property type="component" value="Unassembled WGS sequence"/>
</dbReference>
<dbReference type="InterPro" id="IPR024528">
    <property type="entry name" value="ThrE_2"/>
</dbReference>
<dbReference type="InterPro" id="IPR051361">
    <property type="entry name" value="ThrE/Ser_Exporter"/>
</dbReference>
<evidence type="ECO:0000313" key="9">
    <source>
        <dbReference type="EMBL" id="MEJ8569345.1"/>
    </source>
</evidence>
<feature type="transmembrane region" description="Helical" evidence="6">
    <location>
        <begin position="199"/>
        <end position="220"/>
    </location>
</feature>
<dbReference type="InterPro" id="IPR010619">
    <property type="entry name" value="ThrE-like_N"/>
</dbReference>
<dbReference type="Pfam" id="PF12821">
    <property type="entry name" value="ThrE_2"/>
    <property type="match status" value="1"/>
</dbReference>
<evidence type="ECO:0000256" key="3">
    <source>
        <dbReference type="ARBA" id="ARBA00022989"/>
    </source>
</evidence>
<protein>
    <submittedName>
        <fullName evidence="9">Threonine/serine exporter family protein</fullName>
    </submittedName>
</protein>
<evidence type="ECO:0000313" key="10">
    <source>
        <dbReference type="Proteomes" id="UP001359886"/>
    </source>
</evidence>
<dbReference type="GO" id="GO:0016020">
    <property type="term" value="C:membrane"/>
    <property type="evidence" value="ECO:0007669"/>
    <property type="project" value="UniProtKB-SubCell"/>
</dbReference>
<feature type="transmembrane region" description="Helical" evidence="6">
    <location>
        <begin position="134"/>
        <end position="158"/>
    </location>
</feature>
<evidence type="ECO:0000256" key="4">
    <source>
        <dbReference type="ARBA" id="ARBA00023136"/>
    </source>
</evidence>
<dbReference type="Pfam" id="PF06738">
    <property type="entry name" value="ThrE"/>
    <property type="match status" value="1"/>
</dbReference>
<evidence type="ECO:0000259" key="8">
    <source>
        <dbReference type="Pfam" id="PF12821"/>
    </source>
</evidence>
<feature type="transmembrane region" description="Helical" evidence="6">
    <location>
        <begin position="232"/>
        <end position="255"/>
    </location>
</feature>
<feature type="transmembrane region" description="Helical" evidence="6">
    <location>
        <begin position="383"/>
        <end position="404"/>
    </location>
</feature>